<proteinExistence type="inferred from homology"/>
<comment type="catalytic activity">
    <reaction evidence="12">
        <text>1D-myo-inositol hexakisphosphate + H2O = 1D-myo-inositol 1,2,4,5,6-pentakisphosphate + phosphate</text>
        <dbReference type="Rhea" id="RHEA:16989"/>
        <dbReference type="ChEBI" id="CHEBI:15377"/>
        <dbReference type="ChEBI" id="CHEBI:43474"/>
        <dbReference type="ChEBI" id="CHEBI:57798"/>
        <dbReference type="ChEBI" id="CHEBI:58130"/>
        <dbReference type="EC" id="3.1.3.62"/>
    </reaction>
    <physiologicalReaction direction="left-to-right" evidence="12">
        <dbReference type="Rhea" id="RHEA:16990"/>
    </physiologicalReaction>
</comment>
<feature type="chain" id="PRO_5034748327" description="Multiple inositol polyphosphate phosphatase 1" evidence="14">
    <location>
        <begin position="23"/>
        <end position="444"/>
    </location>
</feature>
<dbReference type="PANTHER" id="PTHR20963">
    <property type="entry name" value="MULTIPLE INOSITOL POLYPHOSPHATE PHOSPHATASE-RELATED"/>
    <property type="match status" value="1"/>
</dbReference>
<keyword evidence="7" id="KW-0378">Hydrolase</keyword>
<feature type="signal peptide" evidence="14">
    <location>
        <begin position="1"/>
        <end position="22"/>
    </location>
</feature>
<comment type="catalytic activity">
    <reaction evidence="13">
        <text>(2R)-2,3-bisphosphoglycerate + H2O = (2R)-2-phosphoglycerate + phosphate</text>
        <dbReference type="Rhea" id="RHEA:27381"/>
        <dbReference type="ChEBI" id="CHEBI:15377"/>
        <dbReference type="ChEBI" id="CHEBI:43474"/>
        <dbReference type="ChEBI" id="CHEBI:58248"/>
        <dbReference type="ChEBI" id="CHEBI:58289"/>
        <dbReference type="EC" id="3.1.3.80"/>
    </reaction>
    <physiologicalReaction direction="left-to-right" evidence="13">
        <dbReference type="Rhea" id="RHEA:27382"/>
    </physiologicalReaction>
</comment>
<dbReference type="GO" id="GO:0034417">
    <property type="term" value="F:bisphosphoglycerate 3-phosphatase activity"/>
    <property type="evidence" value="ECO:0007669"/>
    <property type="project" value="UniProtKB-EC"/>
</dbReference>
<dbReference type="GO" id="GO:0016020">
    <property type="term" value="C:membrane"/>
    <property type="evidence" value="ECO:0007669"/>
    <property type="project" value="UniProtKB-SubCell"/>
</dbReference>
<evidence type="ECO:0000256" key="4">
    <source>
        <dbReference type="ARBA" id="ARBA00013040"/>
    </source>
</evidence>
<evidence type="ECO:0000256" key="12">
    <source>
        <dbReference type="ARBA" id="ARBA00043691"/>
    </source>
</evidence>
<evidence type="ECO:0000313" key="15">
    <source>
        <dbReference type="EMBL" id="KAF0373015.1"/>
    </source>
</evidence>
<dbReference type="InterPro" id="IPR033379">
    <property type="entry name" value="Acid_Pase_AS"/>
</dbReference>
<comment type="catalytic activity">
    <reaction evidence="11">
        <text>1D-myo-inositol 1,2,4,5,6-pentakisphosphate + H2O = 1D-myo-inositol 1,2,5,6-tetrakisphosphate + phosphate</text>
        <dbReference type="Rhea" id="RHEA:77115"/>
        <dbReference type="ChEBI" id="CHEBI:15377"/>
        <dbReference type="ChEBI" id="CHEBI:43474"/>
        <dbReference type="ChEBI" id="CHEBI:57798"/>
        <dbReference type="ChEBI" id="CHEBI:195535"/>
        <dbReference type="EC" id="3.1.3.62"/>
    </reaction>
    <physiologicalReaction direction="left-to-right" evidence="11">
        <dbReference type="Rhea" id="RHEA:77116"/>
    </physiologicalReaction>
</comment>
<dbReference type="PANTHER" id="PTHR20963:SF8">
    <property type="entry name" value="MULTIPLE INOSITOL POLYPHOSPHATE PHOSPHATASE 1"/>
    <property type="match status" value="1"/>
</dbReference>
<dbReference type="EMBL" id="WTPW01002651">
    <property type="protein sequence ID" value="KAF0373015.1"/>
    <property type="molecule type" value="Genomic_DNA"/>
</dbReference>
<dbReference type="Pfam" id="PF00328">
    <property type="entry name" value="His_Phos_2"/>
    <property type="match status" value="1"/>
</dbReference>
<dbReference type="PROSITE" id="PS00616">
    <property type="entry name" value="HIS_ACID_PHOSPHAT_1"/>
    <property type="match status" value="1"/>
</dbReference>
<protein>
    <recommendedName>
        <fullName evidence="5">Multiple inositol polyphosphate phosphatase 1</fullName>
        <ecNumber evidence="4">3.1.3.62</ecNumber>
        <ecNumber evidence="3">3.1.3.80</ecNumber>
    </recommendedName>
    <alternativeName>
        <fullName evidence="9">2,3-bisphosphoglycerate 3-phosphatase</fullName>
    </alternativeName>
</protein>
<keyword evidence="6 14" id="KW-0732">Signal</keyword>
<dbReference type="Proteomes" id="UP000439903">
    <property type="component" value="Unassembled WGS sequence"/>
</dbReference>
<reference evidence="15 16" key="1">
    <citation type="journal article" date="2019" name="Environ. Microbiol.">
        <title>At the nexus of three kingdoms: the genome of the mycorrhizal fungus Gigaspora margarita provides insights into plant, endobacterial and fungal interactions.</title>
        <authorList>
            <person name="Venice F."/>
            <person name="Ghignone S."/>
            <person name="Salvioli di Fossalunga A."/>
            <person name="Amselem J."/>
            <person name="Novero M."/>
            <person name="Xianan X."/>
            <person name="Sedzielewska Toro K."/>
            <person name="Morin E."/>
            <person name="Lipzen A."/>
            <person name="Grigoriev I.V."/>
            <person name="Henrissat B."/>
            <person name="Martin F.M."/>
            <person name="Bonfante P."/>
        </authorList>
    </citation>
    <scope>NUCLEOTIDE SEQUENCE [LARGE SCALE GENOMIC DNA]</scope>
    <source>
        <strain evidence="15 16">BEG34</strain>
    </source>
</reference>
<evidence type="ECO:0000256" key="5">
    <source>
        <dbReference type="ARBA" id="ARBA00018097"/>
    </source>
</evidence>
<accession>A0A8H3WX64</accession>
<gene>
    <name evidence="15" type="ORF">F8M41_013071</name>
</gene>
<sequence>MNTYNILYSIFVFYLFLSYNLSLCSEHEEPFLYKRSPDYLINNRFFEIEPEKSAFSLDVQTIDYPDNYTLKQLYLLARHGSRKPFIPQVQALNQLDKAFANAPVAKEWGKSPFTIEENYRLGTRGKLESYYDGLQSLKRYKKFWKNVKYDADVVKFQTADRFWISQSAMAYAEGLFGGAGPIGACKNEPVYIWSFPWNQDYFLEMYTNCLRWNETVLNNFTYYIEQTYSYGNKTLAPLAEKLTKKYNINPPLDPLLVPSIYTYCDFMALHYNRADTWCALLSDDEHILARHYWNMRDYFQYSYGHPLNEKMGCAYLTQFVNSVDDYLNGTSRMVADLKFAHGFTESLVLTTLGVFKDKYPTTADLTLEKMKSFKYTQQRVTYWSSTIYFEIYTSPSNDALLRLVVNFEPYVIPGCDGEYCKWTKFKSIFSDKINCDFEKMCAYP</sequence>
<comment type="similarity">
    <text evidence="2">Belongs to the histidine acid phosphatase family. MINPP1 subfamily.</text>
</comment>
<evidence type="ECO:0000256" key="11">
    <source>
        <dbReference type="ARBA" id="ARBA00043671"/>
    </source>
</evidence>
<evidence type="ECO:0000256" key="10">
    <source>
        <dbReference type="ARBA" id="ARBA00043668"/>
    </source>
</evidence>
<dbReference type="InterPro" id="IPR000560">
    <property type="entry name" value="His_Pase_clade-2"/>
</dbReference>
<evidence type="ECO:0000256" key="6">
    <source>
        <dbReference type="ARBA" id="ARBA00022729"/>
    </source>
</evidence>
<comment type="catalytic activity">
    <reaction evidence="10">
        <text>1D-myo-inositol 1,2,5,6-tetrakisphosphate + H2O = 1D-myo-inositol 1,2,6-trisphosphate + phosphate</text>
        <dbReference type="Rhea" id="RHEA:77119"/>
        <dbReference type="ChEBI" id="CHEBI:15377"/>
        <dbReference type="ChEBI" id="CHEBI:43474"/>
        <dbReference type="ChEBI" id="CHEBI:195535"/>
        <dbReference type="ChEBI" id="CHEBI:195537"/>
        <dbReference type="EC" id="3.1.3.62"/>
    </reaction>
    <physiologicalReaction direction="left-to-right" evidence="10">
        <dbReference type="Rhea" id="RHEA:77120"/>
    </physiologicalReaction>
</comment>
<dbReference type="GO" id="GO:0003993">
    <property type="term" value="F:acid phosphatase activity"/>
    <property type="evidence" value="ECO:0007669"/>
    <property type="project" value="TreeGrafter"/>
</dbReference>
<dbReference type="GO" id="GO:0052745">
    <property type="term" value="F:inositol phosphate phosphatase activity"/>
    <property type="evidence" value="ECO:0007669"/>
    <property type="project" value="TreeGrafter"/>
</dbReference>
<evidence type="ECO:0000256" key="7">
    <source>
        <dbReference type="ARBA" id="ARBA00022801"/>
    </source>
</evidence>
<keyword evidence="16" id="KW-1185">Reference proteome</keyword>
<name>A0A8H3WX64_GIGMA</name>
<keyword evidence="8" id="KW-0472">Membrane</keyword>
<organism evidence="15 16">
    <name type="scientific">Gigaspora margarita</name>
    <dbReference type="NCBI Taxonomy" id="4874"/>
    <lineage>
        <taxon>Eukaryota</taxon>
        <taxon>Fungi</taxon>
        <taxon>Fungi incertae sedis</taxon>
        <taxon>Mucoromycota</taxon>
        <taxon>Glomeromycotina</taxon>
        <taxon>Glomeromycetes</taxon>
        <taxon>Diversisporales</taxon>
        <taxon>Gigasporaceae</taxon>
        <taxon>Gigaspora</taxon>
    </lineage>
</organism>
<comment type="caution">
    <text evidence="15">The sequence shown here is derived from an EMBL/GenBank/DDBJ whole genome shotgun (WGS) entry which is preliminary data.</text>
</comment>
<dbReference type="EC" id="3.1.3.80" evidence="3"/>
<comment type="subcellular location">
    <subcellularLocation>
        <location evidence="1">Membrane</location>
    </subcellularLocation>
</comment>
<dbReference type="AlphaFoldDB" id="A0A8H3WX64"/>
<evidence type="ECO:0000256" key="13">
    <source>
        <dbReference type="ARBA" id="ARBA00043832"/>
    </source>
</evidence>
<evidence type="ECO:0000313" key="16">
    <source>
        <dbReference type="Proteomes" id="UP000439903"/>
    </source>
</evidence>
<evidence type="ECO:0000256" key="14">
    <source>
        <dbReference type="SAM" id="SignalP"/>
    </source>
</evidence>
<dbReference type="SUPFAM" id="SSF53254">
    <property type="entry name" value="Phosphoglycerate mutase-like"/>
    <property type="match status" value="1"/>
</dbReference>
<evidence type="ECO:0000256" key="9">
    <source>
        <dbReference type="ARBA" id="ARBA00031642"/>
    </source>
</evidence>
<evidence type="ECO:0000256" key="3">
    <source>
        <dbReference type="ARBA" id="ARBA00012976"/>
    </source>
</evidence>
<evidence type="ECO:0000256" key="8">
    <source>
        <dbReference type="ARBA" id="ARBA00023136"/>
    </source>
</evidence>
<dbReference type="CDD" id="cd07061">
    <property type="entry name" value="HP_HAP_like"/>
    <property type="match status" value="1"/>
</dbReference>
<dbReference type="OrthoDB" id="6509975at2759"/>
<evidence type="ECO:0000256" key="1">
    <source>
        <dbReference type="ARBA" id="ARBA00004370"/>
    </source>
</evidence>
<evidence type="ECO:0000256" key="2">
    <source>
        <dbReference type="ARBA" id="ARBA00008422"/>
    </source>
</evidence>
<dbReference type="Gene3D" id="3.40.50.1240">
    <property type="entry name" value="Phosphoglycerate mutase-like"/>
    <property type="match status" value="1"/>
</dbReference>
<dbReference type="EC" id="3.1.3.62" evidence="4"/>
<dbReference type="InterPro" id="IPR029033">
    <property type="entry name" value="His_PPase_superfam"/>
</dbReference>